<sequence length="96" mass="11799">MNQRQQRDREKAQLLRRIQQQRLDLSAGKKHWLDATARYDRGWQSLMQWRKYWIVGSSLIALYGVRHPSRMIRWGRRFVGLWGTFRLVRKTFDQRP</sequence>
<comment type="caution">
    <text evidence="1">The sequence shown here is derived from an EMBL/GenBank/DDBJ whole genome shotgun (WGS) entry which is preliminary data.</text>
</comment>
<dbReference type="RefSeq" id="WP_039323946.1">
    <property type="nucleotide sequence ID" value="NZ_JAODTE010000006.1"/>
</dbReference>
<dbReference type="AlphaFoldDB" id="A0A093RSN7"/>
<dbReference type="eggNOG" id="ENOG5032ZVT">
    <property type="taxonomic scope" value="Bacteria"/>
</dbReference>
<organism evidence="1 2">
    <name type="scientific">Pectobacterium betavasculorum</name>
    <dbReference type="NCBI Taxonomy" id="55207"/>
    <lineage>
        <taxon>Bacteria</taxon>
        <taxon>Pseudomonadati</taxon>
        <taxon>Pseudomonadota</taxon>
        <taxon>Gammaproteobacteria</taxon>
        <taxon>Enterobacterales</taxon>
        <taxon>Pectobacteriaceae</taxon>
        <taxon>Pectobacterium</taxon>
    </lineage>
</organism>
<gene>
    <name evidence="1" type="ORF">KP22_10005</name>
</gene>
<dbReference type="GO" id="GO:0051301">
    <property type="term" value="P:cell division"/>
    <property type="evidence" value="ECO:0007669"/>
    <property type="project" value="UniProtKB-KW"/>
</dbReference>
<keyword evidence="1" id="KW-0131">Cell cycle</keyword>
<name>A0A093RSN7_9GAMM</name>
<evidence type="ECO:0000313" key="1">
    <source>
        <dbReference type="EMBL" id="KFX06172.1"/>
    </source>
</evidence>
<keyword evidence="1" id="KW-0132">Cell division</keyword>
<dbReference type="STRING" id="55207.KP22_10005"/>
<reference evidence="1 2" key="1">
    <citation type="submission" date="2014-08" db="EMBL/GenBank/DDBJ databases">
        <title>Genome sequences of NCPPB Pectobacterium isolates.</title>
        <authorList>
            <person name="Glover R.H."/>
            <person name="Sapp M."/>
            <person name="Elphinstone J."/>
        </authorList>
    </citation>
    <scope>NUCLEOTIDE SEQUENCE [LARGE SCALE GENOMIC DNA]</scope>
    <source>
        <strain evidence="1 2">NCPPB 2795</strain>
    </source>
</reference>
<accession>A0A093RSN7</accession>
<dbReference type="Pfam" id="PF13997">
    <property type="entry name" value="YqjK"/>
    <property type="match status" value="1"/>
</dbReference>
<protein>
    <submittedName>
        <fullName evidence="1">Cell division protein FtsH</fullName>
    </submittedName>
</protein>
<proteinExistence type="predicted"/>
<dbReference type="InterPro" id="IPR025612">
    <property type="entry name" value="YqjK"/>
</dbReference>
<dbReference type="EMBL" id="JQHM01000002">
    <property type="protein sequence ID" value="KFX06172.1"/>
    <property type="molecule type" value="Genomic_DNA"/>
</dbReference>
<dbReference type="Proteomes" id="UP000032874">
    <property type="component" value="Unassembled WGS sequence"/>
</dbReference>
<evidence type="ECO:0000313" key="2">
    <source>
        <dbReference type="Proteomes" id="UP000032874"/>
    </source>
</evidence>